<name>A0A380T962_9ZZZZ</name>
<evidence type="ECO:0008006" key="2">
    <source>
        <dbReference type="Google" id="ProtNLM"/>
    </source>
</evidence>
<accession>A0A380T962</accession>
<dbReference type="AlphaFoldDB" id="A0A380T962"/>
<protein>
    <recommendedName>
        <fullName evidence="2">Chemotaxis protein CheE</fullName>
    </recommendedName>
</protein>
<reference evidence="1" key="1">
    <citation type="submission" date="2018-07" db="EMBL/GenBank/DDBJ databases">
        <authorList>
            <person name="Quirk P.G."/>
            <person name="Krulwich T.A."/>
        </authorList>
    </citation>
    <scope>NUCLEOTIDE SEQUENCE</scope>
</reference>
<organism evidence="1">
    <name type="scientific">metagenome</name>
    <dbReference type="NCBI Taxonomy" id="256318"/>
    <lineage>
        <taxon>unclassified sequences</taxon>
        <taxon>metagenomes</taxon>
    </lineage>
</organism>
<evidence type="ECO:0000313" key="1">
    <source>
        <dbReference type="EMBL" id="SUS03266.1"/>
    </source>
</evidence>
<sequence>MSQANPKGVRKFRPENKLASALTDPMGMVGAQAVKRAAENVELVRAEHMAALDAKLDELASLSMLAAASHTQEDAARLYRLAREILADAGIFGLKNICRAAHSLCELMAAGDRHRHQWAGVAVHVEAIAALRRSGVAAGGPGVDAMLAGLEKISRTSL</sequence>
<gene>
    <name evidence="1" type="ORF">DF3PB_10019</name>
</gene>
<dbReference type="EMBL" id="UIDG01000001">
    <property type="protein sequence ID" value="SUS03266.1"/>
    <property type="molecule type" value="Genomic_DNA"/>
</dbReference>
<proteinExistence type="predicted"/>